<dbReference type="Pfam" id="PF02786">
    <property type="entry name" value="CPSase_L_D2"/>
    <property type="match status" value="1"/>
</dbReference>
<organism evidence="16">
    <name type="scientific">uncultured Rubrobacteraceae bacterium</name>
    <dbReference type="NCBI Taxonomy" id="349277"/>
    <lineage>
        <taxon>Bacteria</taxon>
        <taxon>Bacillati</taxon>
        <taxon>Actinomycetota</taxon>
        <taxon>Rubrobacteria</taxon>
        <taxon>Rubrobacterales</taxon>
        <taxon>Rubrobacteraceae</taxon>
        <taxon>environmental samples</taxon>
    </lineage>
</organism>
<dbReference type="PROSITE" id="PS00866">
    <property type="entry name" value="CPSASE_1"/>
    <property type="match status" value="1"/>
</dbReference>
<dbReference type="Gene3D" id="3.30.470.20">
    <property type="entry name" value="ATP-grasp fold, B domain"/>
    <property type="match status" value="1"/>
</dbReference>
<dbReference type="EC" id="6.3.4.14" evidence="4 13"/>
<dbReference type="NCBIfam" id="NF006367">
    <property type="entry name" value="PRK08591.1"/>
    <property type="match status" value="1"/>
</dbReference>
<comment type="pathway">
    <text evidence="2 13">Lipid metabolism; malonyl-CoA biosynthesis; malonyl-CoA from acetyl-CoA: step 1/1.</text>
</comment>
<evidence type="ECO:0000256" key="7">
    <source>
        <dbReference type="ARBA" id="ARBA00022741"/>
    </source>
</evidence>
<evidence type="ECO:0000259" key="15">
    <source>
        <dbReference type="PROSITE" id="PS50979"/>
    </source>
</evidence>
<evidence type="ECO:0000256" key="2">
    <source>
        <dbReference type="ARBA" id="ARBA00004956"/>
    </source>
</evidence>
<comment type="catalytic activity">
    <reaction evidence="11 13">
        <text>N(6)-biotinyl-L-lysyl-[protein] + hydrogencarbonate + ATP = N(6)-carboxybiotinyl-L-lysyl-[protein] + ADP + phosphate + H(+)</text>
        <dbReference type="Rhea" id="RHEA:13501"/>
        <dbReference type="Rhea" id="RHEA-COMP:10505"/>
        <dbReference type="Rhea" id="RHEA-COMP:10506"/>
        <dbReference type="ChEBI" id="CHEBI:15378"/>
        <dbReference type="ChEBI" id="CHEBI:17544"/>
        <dbReference type="ChEBI" id="CHEBI:30616"/>
        <dbReference type="ChEBI" id="CHEBI:43474"/>
        <dbReference type="ChEBI" id="CHEBI:83144"/>
        <dbReference type="ChEBI" id="CHEBI:83145"/>
        <dbReference type="ChEBI" id="CHEBI:456216"/>
        <dbReference type="EC" id="6.3.4.14"/>
    </reaction>
</comment>
<dbReference type="InterPro" id="IPR051602">
    <property type="entry name" value="ACC_Biotin_Carboxylase"/>
</dbReference>
<dbReference type="Pfam" id="PF00289">
    <property type="entry name" value="Biotin_carb_N"/>
    <property type="match status" value="1"/>
</dbReference>
<keyword evidence="8 12" id="KW-0067">ATP-binding</keyword>
<dbReference type="UniPathway" id="UPA00655">
    <property type="reaction ID" value="UER00711"/>
</dbReference>
<evidence type="ECO:0000256" key="12">
    <source>
        <dbReference type="PROSITE-ProRule" id="PRU00409"/>
    </source>
</evidence>
<evidence type="ECO:0000256" key="9">
    <source>
        <dbReference type="ARBA" id="ARBA00022842"/>
    </source>
</evidence>
<evidence type="ECO:0000256" key="6">
    <source>
        <dbReference type="ARBA" id="ARBA00022723"/>
    </source>
</evidence>
<protein>
    <recommendedName>
        <fullName evidence="4 13">Biotin carboxylase</fullName>
        <ecNumber evidence="4 13">6.3.4.14</ecNumber>
    </recommendedName>
    <alternativeName>
        <fullName evidence="13">Acetyl-coenzyme A carboxylase biotin carboxylase subunit A</fullName>
    </alternativeName>
</protein>
<dbReference type="InterPro" id="IPR011761">
    <property type="entry name" value="ATP-grasp"/>
</dbReference>
<name>A0A6J4QQ44_9ACTN</name>
<dbReference type="PROSITE" id="PS50975">
    <property type="entry name" value="ATP_GRASP"/>
    <property type="match status" value="1"/>
</dbReference>
<dbReference type="NCBIfam" id="TIGR00514">
    <property type="entry name" value="accC"/>
    <property type="match status" value="1"/>
</dbReference>
<gene>
    <name evidence="16" type="ORF">AVDCRST_MAG58-439</name>
</gene>
<evidence type="ECO:0000256" key="1">
    <source>
        <dbReference type="ARBA" id="ARBA00003761"/>
    </source>
</evidence>
<keyword evidence="9" id="KW-0460">Magnesium</keyword>
<dbReference type="EMBL" id="CADCVF010000011">
    <property type="protein sequence ID" value="CAA9446175.1"/>
    <property type="molecule type" value="Genomic_DNA"/>
</dbReference>
<dbReference type="InterPro" id="IPR011764">
    <property type="entry name" value="Biotin_carboxylation_dom"/>
</dbReference>
<dbReference type="GO" id="GO:2001295">
    <property type="term" value="P:malonyl-CoA biosynthetic process"/>
    <property type="evidence" value="ECO:0007669"/>
    <property type="project" value="UniProtKB-UniPathway"/>
</dbReference>
<dbReference type="GO" id="GO:0046872">
    <property type="term" value="F:metal ion binding"/>
    <property type="evidence" value="ECO:0007669"/>
    <property type="project" value="UniProtKB-KW"/>
</dbReference>
<dbReference type="InterPro" id="IPR016185">
    <property type="entry name" value="PreATP-grasp_dom_sf"/>
</dbReference>
<keyword evidence="13" id="KW-0444">Lipid biosynthesis</keyword>
<proteinExistence type="predicted"/>
<dbReference type="PANTHER" id="PTHR48095:SF2">
    <property type="entry name" value="BIOTIN CARBOXYLASE, CHLOROPLASTIC"/>
    <property type="match status" value="1"/>
</dbReference>
<evidence type="ECO:0000313" key="16">
    <source>
        <dbReference type="EMBL" id="CAA9446175.1"/>
    </source>
</evidence>
<keyword evidence="13" id="KW-0276">Fatty acid metabolism</keyword>
<dbReference type="InterPro" id="IPR005482">
    <property type="entry name" value="Biotin_COase_C"/>
</dbReference>
<comment type="function">
    <text evidence="1 13">This protein is a component of the acetyl coenzyme A carboxylase complex; first, biotin carboxylase catalyzes the carboxylation of the carrier protein and then the transcarboxylase transfers the carboxyl group to form malonyl-CoA.</text>
</comment>
<evidence type="ECO:0000256" key="10">
    <source>
        <dbReference type="ARBA" id="ARBA00023267"/>
    </source>
</evidence>
<keyword evidence="5 13" id="KW-0436">Ligase</keyword>
<evidence type="ECO:0000256" key="4">
    <source>
        <dbReference type="ARBA" id="ARBA00013263"/>
    </source>
</evidence>
<dbReference type="SUPFAM" id="SSF51246">
    <property type="entry name" value="Rudiment single hybrid motif"/>
    <property type="match status" value="1"/>
</dbReference>
<dbReference type="PROSITE" id="PS00867">
    <property type="entry name" value="CPSASE_2"/>
    <property type="match status" value="1"/>
</dbReference>
<dbReference type="PROSITE" id="PS50979">
    <property type="entry name" value="BC"/>
    <property type="match status" value="1"/>
</dbReference>
<keyword evidence="13" id="KW-0275">Fatty acid biosynthesis</keyword>
<dbReference type="SMART" id="SM00878">
    <property type="entry name" value="Biotin_carb_C"/>
    <property type="match status" value="1"/>
</dbReference>
<keyword evidence="10 13" id="KW-0092">Biotin</keyword>
<evidence type="ECO:0000256" key="11">
    <source>
        <dbReference type="ARBA" id="ARBA00048600"/>
    </source>
</evidence>
<dbReference type="InterPro" id="IPR005479">
    <property type="entry name" value="CPAse_ATP-bd"/>
</dbReference>
<dbReference type="SUPFAM" id="SSF56059">
    <property type="entry name" value="Glutathione synthetase ATP-binding domain-like"/>
    <property type="match status" value="1"/>
</dbReference>
<sequence>MIGKVLVANRGEIALRIIRACRELGVRSVAVYSTADRDSLHHELADESVCIGPPPAVSSYLNVPAIISAAELTGADAVHPGYGFLAENARFAEICERVGLKFVGPDSSIIARMGDKAEAREAAAEAGVPVTPGSEGPCESVEEVKRVGAEVGYPLVIKASAGGGGKGMRVVEAEAEVETAYLGASREAGANFGDGSVYVEKYLEGLRHVEVQVLADSYGETVTFPERDCSIQRRYQKLLEESPAPSLPEDVREGLMAASAGLIGSLGYEGAGTVEFVYADGGFYFIEMNTRLQVEHPVTEMISGVDIVAEQLKVVSGERLEVPEEALSPDGHAIEFRINAEDPSRNFLPQAGLVEVYNPPGGPGVRVDSHLYAGYMVPPHYDSLLAKLIVHARDRGSSIRRGLRALDEFAISGLETTLPLHLAVLEDEEFRRGGVTTRFLADRELESEGGLLRLNRTSV</sequence>
<dbReference type="InterPro" id="IPR011054">
    <property type="entry name" value="Rudment_hybrid_motif"/>
</dbReference>
<keyword evidence="6" id="KW-0479">Metal-binding</keyword>
<evidence type="ECO:0000259" key="14">
    <source>
        <dbReference type="PROSITE" id="PS50975"/>
    </source>
</evidence>
<dbReference type="FunFam" id="3.40.50.20:FF:000010">
    <property type="entry name" value="Propionyl-CoA carboxylase subunit alpha"/>
    <property type="match status" value="1"/>
</dbReference>
<dbReference type="InterPro" id="IPR005481">
    <property type="entry name" value="BC-like_N"/>
</dbReference>
<feature type="domain" description="ATP-grasp" evidence="14">
    <location>
        <begin position="120"/>
        <end position="316"/>
    </location>
</feature>
<dbReference type="Pfam" id="PF02785">
    <property type="entry name" value="Biotin_carb_C"/>
    <property type="match status" value="1"/>
</dbReference>
<dbReference type="FunFam" id="3.30.1490.20:FF:000018">
    <property type="entry name" value="Biotin carboxylase"/>
    <property type="match status" value="1"/>
</dbReference>
<dbReference type="PANTHER" id="PTHR48095">
    <property type="entry name" value="PYRUVATE CARBOXYLASE SUBUNIT A"/>
    <property type="match status" value="1"/>
</dbReference>
<evidence type="ECO:0000256" key="8">
    <source>
        <dbReference type="ARBA" id="ARBA00022840"/>
    </source>
</evidence>
<dbReference type="GO" id="GO:0004075">
    <property type="term" value="F:biotin carboxylase activity"/>
    <property type="evidence" value="ECO:0007669"/>
    <property type="project" value="UniProtKB-EC"/>
</dbReference>
<dbReference type="SUPFAM" id="SSF52440">
    <property type="entry name" value="PreATP-grasp domain"/>
    <property type="match status" value="1"/>
</dbReference>
<feature type="domain" description="Biotin carboxylation" evidence="15">
    <location>
        <begin position="1"/>
        <end position="445"/>
    </location>
</feature>
<evidence type="ECO:0000256" key="3">
    <source>
        <dbReference type="ARBA" id="ARBA00011750"/>
    </source>
</evidence>
<reference evidence="16" key="1">
    <citation type="submission" date="2020-02" db="EMBL/GenBank/DDBJ databases">
        <authorList>
            <person name="Meier V. D."/>
        </authorList>
    </citation>
    <scope>NUCLEOTIDE SEQUENCE</scope>
    <source>
        <strain evidence="16">AVDCRST_MAG58</strain>
    </source>
</reference>
<evidence type="ECO:0000256" key="5">
    <source>
        <dbReference type="ARBA" id="ARBA00022598"/>
    </source>
</evidence>
<dbReference type="GO" id="GO:0006633">
    <property type="term" value="P:fatty acid biosynthetic process"/>
    <property type="evidence" value="ECO:0007669"/>
    <property type="project" value="UniProtKB-KW"/>
</dbReference>
<evidence type="ECO:0000256" key="13">
    <source>
        <dbReference type="RuleBase" id="RU365063"/>
    </source>
</evidence>
<dbReference type="InterPro" id="IPR004549">
    <property type="entry name" value="Acetyl_CoA_COase_biotin_COase"/>
</dbReference>
<comment type="subunit">
    <text evidence="3 13">Acetyl-CoA carboxylase is a heterohexamer of biotin carboxyl carrier protein, biotin carboxylase and the two subunits of carboxyl transferase in a 2:2 complex.</text>
</comment>
<accession>A0A6J4QQ44</accession>
<dbReference type="GO" id="GO:0005524">
    <property type="term" value="F:ATP binding"/>
    <property type="evidence" value="ECO:0007669"/>
    <property type="project" value="UniProtKB-UniRule"/>
</dbReference>
<keyword evidence="7 12" id="KW-0547">Nucleotide-binding</keyword>
<dbReference type="AlphaFoldDB" id="A0A6J4QQ44"/>
<keyword evidence="13" id="KW-0443">Lipid metabolism</keyword>